<name>A0A922S7K8_SCHHA</name>
<reference evidence="2" key="1">
    <citation type="journal article" date="2012" name="Nat. Genet.">
        <title>Whole-genome sequence of Schistosoma haematobium.</title>
        <authorList>
            <person name="Young N.D."/>
            <person name="Jex A.R."/>
            <person name="Li B."/>
            <person name="Liu S."/>
            <person name="Yang L."/>
            <person name="Xiong Z."/>
            <person name="Li Y."/>
            <person name="Cantacessi C."/>
            <person name="Hall R.S."/>
            <person name="Xu X."/>
            <person name="Chen F."/>
            <person name="Wu X."/>
            <person name="Zerlotini A."/>
            <person name="Oliveira G."/>
            <person name="Hofmann A."/>
            <person name="Zhang G."/>
            <person name="Fang X."/>
            <person name="Kang Y."/>
            <person name="Campbell B.E."/>
            <person name="Loukas A."/>
            <person name="Ranganathan S."/>
            <person name="Rollinson D."/>
            <person name="Rinaldi G."/>
            <person name="Brindley P.J."/>
            <person name="Yang H."/>
            <person name="Wang J."/>
            <person name="Wang J."/>
            <person name="Gasser R.B."/>
        </authorList>
    </citation>
    <scope>NUCLEOTIDE SEQUENCE</scope>
</reference>
<proteinExistence type="predicted"/>
<feature type="region of interest" description="Disordered" evidence="1">
    <location>
        <begin position="121"/>
        <end position="155"/>
    </location>
</feature>
<protein>
    <submittedName>
        <fullName evidence="2">Uncharacterized protein</fullName>
    </submittedName>
</protein>
<reference evidence="2" key="4">
    <citation type="journal article" date="2022" name="PLoS Pathog.">
        <title>Chromosome-level genome of Schistosoma haematobium underpins genome-wide explorations of molecular variation.</title>
        <authorList>
            <person name="Stroehlein A.J."/>
            <person name="Korhonen P.K."/>
            <person name="Lee V.V."/>
            <person name="Ralph S.A."/>
            <person name="Mentink-Kane M."/>
            <person name="You H."/>
            <person name="McManus D.P."/>
            <person name="Tchuente L.T."/>
            <person name="Stothard J.R."/>
            <person name="Kaur P."/>
            <person name="Dudchenko O."/>
            <person name="Aiden E.L."/>
            <person name="Yang B."/>
            <person name="Yang H."/>
            <person name="Emery A.M."/>
            <person name="Webster B.L."/>
            <person name="Brindley P.J."/>
            <person name="Rollinson D."/>
            <person name="Chang B.C.H."/>
            <person name="Gasser R.B."/>
            <person name="Young N.D."/>
        </authorList>
    </citation>
    <scope>NUCLEOTIDE SEQUENCE</scope>
</reference>
<sequence length="741" mass="85916">MHTSGQQRFFPEGWAKRVNIHGKTNDIVTSSNPSKVNDVSEIFSEYNNSKRCTQAVDRIIESIQQRRRITQRTGNNQDKPTTYNHAQPTFSNSQSCHHRLPSEFVQRSRVQQIIDDFLHKARKRGLGGRTSKERNNPPEEIQCHSVSRQSYKPREGKEISLSVKEYLPPTEHKNLLLDANRSNFDTEFHHTCSSGIYSPGFSIRSDSPDLFDLQRNKVNSENDLKQPMNIIDKETSFGLFDHLHEIHFSKSDYDEIIQPSDSYFSQYSRKMQQSPRMVEFPLFPNNNSTNNFSVINNRSAHAMESKIIPTNVYHNRPRILSQNQFNQYEEKALRSYDIGLCKNCQMLYSKQTNTNLQIDNILNFSPNVFQNTQKSNSINKSSKDNWKFNFASQPYNVNNLNFYPIETNRDEFRDFLDDCKSRHCMTTGFEQFNGHNNCCMNNYFENLESDQVFQHNFHKLTSKFKKAHAHTLKHHESSPEFKLVFPFKVINTECHKLNETYICSQDNQNQDIVKHFPNEQKNDFIYNKNVNALKHVDYSKSDLNLEQEEKIHSLGLSYLPDKINNLKSAKTSTVSTQTYSTVEGCEDTFCIPYRKQNSNMEKTYYTKCLNGSKFKRETPPTGKTNTHDESIITSDFITKQLPILSSTKNHIYKPLATSTPSGGGAVDDNKKIDENKSKMKTKQLTDAYYSFQIPRKITRDISSDTIMNNTDENESSLILNLLKSAGRSISFENIDYINDEE</sequence>
<reference evidence="2" key="2">
    <citation type="journal article" date="2019" name="Gigascience">
        <title>High-quality Schistosoma haematobium genome achieved by single-molecule and long-range sequencing.</title>
        <authorList>
            <person name="Stroehlein A.J."/>
            <person name="Korhonen P.K."/>
            <person name="Chong T.M."/>
            <person name="Lim Y.L."/>
            <person name="Chan K.G."/>
            <person name="Webster B."/>
            <person name="Rollinson D."/>
            <person name="Brindley P.J."/>
            <person name="Gasser R.B."/>
            <person name="Young N.D."/>
        </authorList>
    </citation>
    <scope>NUCLEOTIDE SEQUENCE</scope>
</reference>
<evidence type="ECO:0000313" key="2">
    <source>
        <dbReference type="EMBL" id="KAH9596418.1"/>
    </source>
</evidence>
<dbReference type="GeneID" id="24591325"/>
<keyword evidence="3" id="KW-1185">Reference proteome</keyword>
<dbReference type="OrthoDB" id="6255689at2759"/>
<dbReference type="CTD" id="24591325"/>
<evidence type="ECO:0000256" key="1">
    <source>
        <dbReference type="SAM" id="MobiDB-lite"/>
    </source>
</evidence>
<gene>
    <name evidence="2" type="ORF">MS3_00010218</name>
</gene>
<dbReference type="Proteomes" id="UP000471633">
    <property type="component" value="Unassembled WGS sequence"/>
</dbReference>
<dbReference type="RefSeq" id="XP_012795244.2">
    <property type="nucleotide sequence ID" value="XM_012939790.2"/>
</dbReference>
<accession>A0A922S7K8</accession>
<organism evidence="2 3">
    <name type="scientific">Schistosoma haematobium</name>
    <name type="common">Blood fluke</name>
    <dbReference type="NCBI Taxonomy" id="6185"/>
    <lineage>
        <taxon>Eukaryota</taxon>
        <taxon>Metazoa</taxon>
        <taxon>Spiralia</taxon>
        <taxon>Lophotrochozoa</taxon>
        <taxon>Platyhelminthes</taxon>
        <taxon>Trematoda</taxon>
        <taxon>Digenea</taxon>
        <taxon>Strigeidida</taxon>
        <taxon>Schistosomatoidea</taxon>
        <taxon>Schistosomatidae</taxon>
        <taxon>Schistosoma</taxon>
    </lineage>
</organism>
<comment type="caution">
    <text evidence="2">The sequence shown here is derived from an EMBL/GenBank/DDBJ whole genome shotgun (WGS) entry which is preliminary data.</text>
</comment>
<dbReference type="KEGG" id="shx:MS3_00010218"/>
<reference evidence="2" key="3">
    <citation type="submission" date="2021-06" db="EMBL/GenBank/DDBJ databases">
        <title>Chromosome-level genome assembly for S. haematobium.</title>
        <authorList>
            <person name="Stroehlein A.J."/>
        </authorList>
    </citation>
    <scope>NUCLEOTIDE SEQUENCE</scope>
</reference>
<dbReference type="AlphaFoldDB" id="A0A922S7K8"/>
<evidence type="ECO:0000313" key="3">
    <source>
        <dbReference type="Proteomes" id="UP000471633"/>
    </source>
</evidence>
<dbReference type="EMBL" id="AMPZ03000001">
    <property type="protein sequence ID" value="KAH9596418.1"/>
    <property type="molecule type" value="Genomic_DNA"/>
</dbReference>